<dbReference type="STRING" id="690879.TSACC_2913"/>
<proteinExistence type="predicted"/>
<reference evidence="3" key="1">
    <citation type="journal article" date="2017" name="Genome Announc.">
        <title>Draft Genome Sequence of Terrimicrobium sacchariphilum NM-5T, a Facultative Anaerobic Soil Bacterium of the Class Spartobacteria.</title>
        <authorList>
            <person name="Qiu Y.L."/>
            <person name="Tourlousse D.M."/>
            <person name="Matsuura N."/>
            <person name="Ohashi A."/>
            <person name="Sekiguchi Y."/>
        </authorList>
    </citation>
    <scope>NUCLEOTIDE SEQUENCE [LARGE SCALE GENOMIC DNA]</scope>
    <source>
        <strain evidence="3">NM-5</strain>
    </source>
</reference>
<evidence type="ECO:0000256" key="1">
    <source>
        <dbReference type="SAM" id="MobiDB-lite"/>
    </source>
</evidence>
<dbReference type="InParanoid" id="A0A146G6E4"/>
<organism evidence="2 3">
    <name type="scientific">Terrimicrobium sacchariphilum</name>
    <dbReference type="NCBI Taxonomy" id="690879"/>
    <lineage>
        <taxon>Bacteria</taxon>
        <taxon>Pseudomonadati</taxon>
        <taxon>Verrucomicrobiota</taxon>
        <taxon>Terrimicrobiia</taxon>
        <taxon>Terrimicrobiales</taxon>
        <taxon>Terrimicrobiaceae</taxon>
        <taxon>Terrimicrobium</taxon>
    </lineage>
</organism>
<dbReference type="RefSeq" id="WP_075078345.1">
    <property type="nucleotide sequence ID" value="NZ_BDCO01000002.1"/>
</dbReference>
<name>A0A146G6E4_TERSA</name>
<protein>
    <submittedName>
        <fullName evidence="2">Uncharacterized protein</fullName>
    </submittedName>
</protein>
<accession>A0A146G6E4</accession>
<evidence type="ECO:0000313" key="2">
    <source>
        <dbReference type="EMBL" id="GAT32514.1"/>
    </source>
</evidence>
<evidence type="ECO:0000313" key="3">
    <source>
        <dbReference type="Proteomes" id="UP000076023"/>
    </source>
</evidence>
<keyword evidence="3" id="KW-1185">Reference proteome</keyword>
<gene>
    <name evidence="2" type="ORF">TSACC_2913</name>
</gene>
<sequence>MATVKTDVATAQSSSNPRDRGDGNKVTGDLRIAEAVYTTTTALAANDVIDVVTLPVGAIVLPERSWVASEGTGGTGTAIAKLGDALDDDRYSATSVAIASAASSAVTAAAATSVVVRTPVTKDTATVKATVALSSGTVTAGKVVRFSIAYLLP</sequence>
<dbReference type="Proteomes" id="UP000076023">
    <property type="component" value="Unassembled WGS sequence"/>
</dbReference>
<feature type="region of interest" description="Disordered" evidence="1">
    <location>
        <begin position="1"/>
        <end position="26"/>
    </location>
</feature>
<comment type="caution">
    <text evidence="2">The sequence shown here is derived from an EMBL/GenBank/DDBJ whole genome shotgun (WGS) entry which is preliminary data.</text>
</comment>
<dbReference type="EMBL" id="BDCO01000002">
    <property type="protein sequence ID" value="GAT32514.1"/>
    <property type="molecule type" value="Genomic_DNA"/>
</dbReference>
<dbReference type="AlphaFoldDB" id="A0A146G6E4"/>
<dbReference type="OrthoDB" id="9572959at2"/>